<keyword evidence="6 12" id="KW-0472">Membrane</keyword>
<evidence type="ECO:0000256" key="4">
    <source>
        <dbReference type="ARBA" id="ARBA00022692"/>
    </source>
</evidence>
<evidence type="ECO:0000256" key="12">
    <source>
        <dbReference type="SAM" id="Phobius"/>
    </source>
</evidence>
<evidence type="ECO:0000256" key="6">
    <source>
        <dbReference type="ARBA" id="ARBA00023136"/>
    </source>
</evidence>
<dbReference type="AlphaFoldDB" id="A0A2A4MVE5"/>
<evidence type="ECO:0000256" key="2">
    <source>
        <dbReference type="ARBA" id="ARBA00022475"/>
    </source>
</evidence>
<keyword evidence="2" id="KW-1003">Cell membrane</keyword>
<dbReference type="InterPro" id="IPR046357">
    <property type="entry name" value="PPIase_dom_sf"/>
</dbReference>
<evidence type="ECO:0000259" key="13">
    <source>
        <dbReference type="PROSITE" id="PS50198"/>
    </source>
</evidence>
<keyword evidence="3" id="KW-0997">Cell inner membrane</keyword>
<dbReference type="InterPro" id="IPR052029">
    <property type="entry name" value="PpiD_chaperone"/>
</dbReference>
<dbReference type="PANTHER" id="PTHR47529:SF1">
    <property type="entry name" value="PERIPLASMIC CHAPERONE PPID"/>
    <property type="match status" value="1"/>
</dbReference>
<keyword evidence="11" id="KW-0697">Rotamase</keyword>
<dbReference type="InterPro" id="IPR023058">
    <property type="entry name" value="PPIase_PpiC_CS"/>
</dbReference>
<dbReference type="Pfam" id="PF00639">
    <property type="entry name" value="Rotamase"/>
    <property type="match status" value="1"/>
</dbReference>
<dbReference type="SUPFAM" id="SSF54534">
    <property type="entry name" value="FKBP-like"/>
    <property type="match status" value="1"/>
</dbReference>
<organism evidence="14 15">
    <name type="scientific">SAR86 cluster bacterium</name>
    <dbReference type="NCBI Taxonomy" id="2030880"/>
    <lineage>
        <taxon>Bacteria</taxon>
        <taxon>Pseudomonadati</taxon>
        <taxon>Pseudomonadota</taxon>
        <taxon>Gammaproteobacteria</taxon>
        <taxon>SAR86 cluster</taxon>
    </lineage>
</organism>
<dbReference type="SUPFAM" id="SSF109998">
    <property type="entry name" value="Triger factor/SurA peptide-binding domain-like"/>
    <property type="match status" value="1"/>
</dbReference>
<gene>
    <name evidence="14" type="ORF">COC19_00555</name>
</gene>
<keyword evidence="11" id="KW-0413">Isomerase</keyword>
<evidence type="ECO:0000256" key="8">
    <source>
        <dbReference type="ARBA" id="ARBA00038408"/>
    </source>
</evidence>
<feature type="transmembrane region" description="Helical" evidence="12">
    <location>
        <begin position="12"/>
        <end position="38"/>
    </location>
</feature>
<evidence type="ECO:0000313" key="14">
    <source>
        <dbReference type="EMBL" id="PCH63822.1"/>
    </source>
</evidence>
<dbReference type="Gene3D" id="1.10.4030.10">
    <property type="entry name" value="Porin chaperone SurA, peptide-binding domain"/>
    <property type="match status" value="1"/>
</dbReference>
<dbReference type="Proteomes" id="UP000218172">
    <property type="component" value="Unassembled WGS sequence"/>
</dbReference>
<dbReference type="GO" id="GO:0003755">
    <property type="term" value="F:peptidyl-prolyl cis-trans isomerase activity"/>
    <property type="evidence" value="ECO:0007669"/>
    <property type="project" value="UniProtKB-KW"/>
</dbReference>
<evidence type="ECO:0000256" key="3">
    <source>
        <dbReference type="ARBA" id="ARBA00022519"/>
    </source>
</evidence>
<proteinExistence type="inferred from homology"/>
<dbReference type="InterPro" id="IPR027304">
    <property type="entry name" value="Trigger_fact/SurA_dom_sf"/>
</dbReference>
<keyword evidence="7" id="KW-0143">Chaperone</keyword>
<accession>A0A2A4MVE5</accession>
<feature type="domain" description="PpiC" evidence="13">
    <location>
        <begin position="260"/>
        <end position="359"/>
    </location>
</feature>
<comment type="similarity">
    <text evidence="8">Belongs to the PpiD chaperone family.</text>
</comment>
<dbReference type="PROSITE" id="PS50198">
    <property type="entry name" value="PPIC_PPIASE_2"/>
    <property type="match status" value="1"/>
</dbReference>
<keyword evidence="5 12" id="KW-1133">Transmembrane helix</keyword>
<dbReference type="Pfam" id="PF13624">
    <property type="entry name" value="SurA_N_3"/>
    <property type="match status" value="1"/>
</dbReference>
<evidence type="ECO:0000256" key="11">
    <source>
        <dbReference type="PROSITE-ProRule" id="PRU00278"/>
    </source>
</evidence>
<evidence type="ECO:0000256" key="5">
    <source>
        <dbReference type="ARBA" id="ARBA00022989"/>
    </source>
</evidence>
<dbReference type="GO" id="GO:0005886">
    <property type="term" value="C:plasma membrane"/>
    <property type="evidence" value="ECO:0007669"/>
    <property type="project" value="UniProtKB-SubCell"/>
</dbReference>
<name>A0A2A4MVE5_9GAMM</name>
<comment type="subcellular location">
    <subcellularLocation>
        <location evidence="1">Cell inner membrane</location>
        <topology evidence="1">Single-pass type II membrane protein</topology>
        <orientation evidence="1">Periplasmic side</orientation>
    </subcellularLocation>
</comment>
<sequence length="627" mass="68379">MLQDIRDNSQGVVVKIMIGVMVAAFAMLGVDSIIGAFVSIPPVAEINGEEVTEQQLESSTQNLLASIGGNADAFDNGLLQQIALNQLIEEIMLQQAADNASMLVSNNRIDNAILESPQFQLNGVFDSDLAIRTMFSQGFTVERYRDNLQQRLLMSQIANAYSASNFATESEIERLVSLSEQTRDFRYLSIPLGTRTLGNAISDAEIEAYYTANEQDFMLDETVTVQYVMLDKNLISAELNVEESRIRQQYETERDSFEGASEKRASHILFEVVGSTNEAQALEMALAAKLRLDDGEDFATVALDVSTDTFSAQQGGDIGYSDGSAFPDAVEEALLSLNVDEVSAPVVSEFGVHLVMLTEDAENVFQSYEDVSARIENELKSSQVELLFSERLEDLSNLAFESADLASLSEQLGLEIQLSDAIPRAGGRGVFSNPALVGQAFSDEVLLNGNNSDVIEINETQAVVLRTLEHTLASVEALDEVKPEIAVIIRTQMETDAVQQLGEELLEKMQGGDDISNLLSTNDLGWINEATASRDSPAVNREVLNKVFALAKPSGSSEIAMTTLANGTYVLIELNAVIAGEISNLEDGEQDSMSASLVQQLGTRDFQGFINNFRENSDIRSNILEGF</sequence>
<evidence type="ECO:0000256" key="10">
    <source>
        <dbReference type="ARBA" id="ARBA00042775"/>
    </source>
</evidence>
<protein>
    <recommendedName>
        <fullName evidence="9">Periplasmic chaperone PpiD</fullName>
    </recommendedName>
    <alternativeName>
        <fullName evidence="10">Periplasmic folding chaperone</fullName>
    </alternativeName>
</protein>
<dbReference type="InterPro" id="IPR000297">
    <property type="entry name" value="PPIase_PpiC"/>
</dbReference>
<dbReference type="PROSITE" id="PS01096">
    <property type="entry name" value="PPIC_PPIASE_1"/>
    <property type="match status" value="1"/>
</dbReference>
<dbReference type="EMBL" id="NVQR01000007">
    <property type="protein sequence ID" value="PCH63822.1"/>
    <property type="molecule type" value="Genomic_DNA"/>
</dbReference>
<evidence type="ECO:0000256" key="7">
    <source>
        <dbReference type="ARBA" id="ARBA00023186"/>
    </source>
</evidence>
<dbReference type="Gene3D" id="3.10.50.40">
    <property type="match status" value="1"/>
</dbReference>
<comment type="caution">
    <text evidence="14">The sequence shown here is derived from an EMBL/GenBank/DDBJ whole genome shotgun (WGS) entry which is preliminary data.</text>
</comment>
<keyword evidence="4 12" id="KW-0812">Transmembrane</keyword>
<dbReference type="PANTHER" id="PTHR47529">
    <property type="entry name" value="PEPTIDYL-PROLYL CIS-TRANS ISOMERASE D"/>
    <property type="match status" value="1"/>
</dbReference>
<reference evidence="15" key="1">
    <citation type="submission" date="2017-08" db="EMBL/GenBank/DDBJ databases">
        <title>A dynamic microbial community with high functional redundancy inhabits the cold, oxic subseafloor aquifer.</title>
        <authorList>
            <person name="Tully B.J."/>
            <person name="Wheat C.G."/>
            <person name="Glazer B.T."/>
            <person name="Huber J.A."/>
        </authorList>
    </citation>
    <scope>NUCLEOTIDE SEQUENCE [LARGE SCALE GENOMIC DNA]</scope>
</reference>
<evidence type="ECO:0000256" key="9">
    <source>
        <dbReference type="ARBA" id="ARBA00040743"/>
    </source>
</evidence>
<evidence type="ECO:0000256" key="1">
    <source>
        <dbReference type="ARBA" id="ARBA00004382"/>
    </source>
</evidence>
<evidence type="ECO:0000313" key="15">
    <source>
        <dbReference type="Proteomes" id="UP000218172"/>
    </source>
</evidence>